<dbReference type="PANTHER" id="PTHR43135">
    <property type="entry name" value="ALPHA-D-RIBOSE 1-METHYLPHOSPHONATE 5-TRIPHOSPHATE DIPHOSPHATASE"/>
    <property type="match status" value="1"/>
</dbReference>
<dbReference type="Gene3D" id="2.30.40.10">
    <property type="entry name" value="Urease, subunit C, domain 1"/>
    <property type="match status" value="1"/>
</dbReference>
<evidence type="ECO:0000313" key="2">
    <source>
        <dbReference type="EMBL" id="MFI7444154.1"/>
    </source>
</evidence>
<dbReference type="SUPFAM" id="SSF51556">
    <property type="entry name" value="Metallo-dependent hydrolases"/>
    <property type="match status" value="1"/>
</dbReference>
<evidence type="ECO:0000259" key="1">
    <source>
        <dbReference type="Pfam" id="PF01979"/>
    </source>
</evidence>
<dbReference type="Proteomes" id="UP001612928">
    <property type="component" value="Unassembled WGS sequence"/>
</dbReference>
<dbReference type="EMBL" id="JBITMB010000007">
    <property type="protein sequence ID" value="MFI7444154.1"/>
    <property type="molecule type" value="Genomic_DNA"/>
</dbReference>
<organism evidence="2 3">
    <name type="scientific">Nonomuraea indica</name>
    <dbReference type="NCBI Taxonomy" id="1581193"/>
    <lineage>
        <taxon>Bacteria</taxon>
        <taxon>Bacillati</taxon>
        <taxon>Actinomycetota</taxon>
        <taxon>Actinomycetes</taxon>
        <taxon>Streptosporangiales</taxon>
        <taxon>Streptosporangiaceae</taxon>
        <taxon>Nonomuraea</taxon>
    </lineage>
</organism>
<dbReference type="Pfam" id="PF01979">
    <property type="entry name" value="Amidohydro_1"/>
    <property type="match status" value="1"/>
</dbReference>
<protein>
    <submittedName>
        <fullName evidence="2">Amidohydrolase family protein</fullName>
    </submittedName>
</protein>
<dbReference type="InterPro" id="IPR032466">
    <property type="entry name" value="Metal_Hydrolase"/>
</dbReference>
<dbReference type="PANTHER" id="PTHR43135:SF3">
    <property type="entry name" value="ALPHA-D-RIBOSE 1-METHYLPHOSPHONATE 5-TRIPHOSPHATE DIPHOSPHATASE"/>
    <property type="match status" value="1"/>
</dbReference>
<dbReference type="RefSeq" id="WP_397024371.1">
    <property type="nucleotide sequence ID" value="NZ_JBITMB010000007.1"/>
</dbReference>
<accession>A0ABW8ABJ4</accession>
<dbReference type="Gene3D" id="3.30.110.90">
    <property type="entry name" value="Amidohydrolase"/>
    <property type="match status" value="1"/>
</dbReference>
<dbReference type="Gene3D" id="1.20.58.520">
    <property type="entry name" value="Amidohydrolase"/>
    <property type="match status" value="1"/>
</dbReference>
<keyword evidence="3" id="KW-1185">Reference proteome</keyword>
<dbReference type="Gene3D" id="3.40.50.10910">
    <property type="entry name" value="Amidohydrolase"/>
    <property type="match status" value="1"/>
</dbReference>
<proteinExistence type="predicted"/>
<sequence length="404" mass="41749">MSATVIRDVRIFDGEGIVPRGSVLVRDGLIACVGQVDVPGDAQVIEGEGRTLLPGLIDAHTHAFPGKLEQAVRFGVTTELDMFSVPSILRQVRAEAAKPYAADLRTSGTGATAPGGHPSQFMAEVFGAFPMLSSAEDSVPFVRDRVAEGADYLKILIEDGSAMGMPLPCLDAATVQALVEAAHAQGLLAVAHATTQAGAELAVAAGIDGLTHVFLADSEVDRLAARLAEARVFVTATLALFESLDDQAGTSLAADERIGARLSPELRAAVGHTPPGFSSVPGLAVHTAETTAALHRAGVVMLAGTDANDGPHGAFPVVHGASLHRELECLTMAGLTPVQALAAATSVPAKCYGLDDRGRIAPGLRADLLLVEGDPTQDITATRSIAGVWRQGRSVPYATAWGLT</sequence>
<reference evidence="2 3" key="1">
    <citation type="submission" date="2024-10" db="EMBL/GenBank/DDBJ databases">
        <title>The Natural Products Discovery Center: Release of the First 8490 Sequenced Strains for Exploring Actinobacteria Biosynthetic Diversity.</title>
        <authorList>
            <person name="Kalkreuter E."/>
            <person name="Kautsar S.A."/>
            <person name="Yang D."/>
            <person name="Bader C.D."/>
            <person name="Teijaro C.N."/>
            <person name="Fluegel L."/>
            <person name="Davis C.M."/>
            <person name="Simpson J.R."/>
            <person name="Lauterbach L."/>
            <person name="Steele A.D."/>
            <person name="Gui C."/>
            <person name="Meng S."/>
            <person name="Li G."/>
            <person name="Viehrig K."/>
            <person name="Ye F."/>
            <person name="Su P."/>
            <person name="Kiefer A.F."/>
            <person name="Nichols A."/>
            <person name="Cepeda A.J."/>
            <person name="Yan W."/>
            <person name="Fan B."/>
            <person name="Jiang Y."/>
            <person name="Adhikari A."/>
            <person name="Zheng C.-J."/>
            <person name="Schuster L."/>
            <person name="Cowan T.M."/>
            <person name="Smanski M.J."/>
            <person name="Chevrette M.G."/>
            <person name="De Carvalho L.P.S."/>
            <person name="Shen B."/>
        </authorList>
    </citation>
    <scope>NUCLEOTIDE SEQUENCE [LARGE SCALE GENOMIC DNA]</scope>
    <source>
        <strain evidence="2 3">NPDC049503</strain>
    </source>
</reference>
<evidence type="ECO:0000313" key="3">
    <source>
        <dbReference type="Proteomes" id="UP001612928"/>
    </source>
</evidence>
<name>A0ABW8ABJ4_9ACTN</name>
<comment type="caution">
    <text evidence="2">The sequence shown here is derived from an EMBL/GenBank/DDBJ whole genome shotgun (WGS) entry which is preliminary data.</text>
</comment>
<dbReference type="SUPFAM" id="SSF51338">
    <property type="entry name" value="Composite domain of metallo-dependent hydrolases"/>
    <property type="match status" value="1"/>
</dbReference>
<dbReference type="InterPro" id="IPR011059">
    <property type="entry name" value="Metal-dep_hydrolase_composite"/>
</dbReference>
<dbReference type="InterPro" id="IPR006680">
    <property type="entry name" value="Amidohydro-rel"/>
</dbReference>
<feature type="domain" description="Amidohydrolase-related" evidence="1">
    <location>
        <begin position="51"/>
        <end position="394"/>
    </location>
</feature>
<gene>
    <name evidence="2" type="ORF">ACIBP5_29635</name>
</gene>
<dbReference type="InterPro" id="IPR051781">
    <property type="entry name" value="Metallo-dep_Hydrolase"/>
</dbReference>